<dbReference type="RefSeq" id="WP_323248096.1">
    <property type="nucleotide sequence ID" value="NZ_JAYFUL010000008.1"/>
</dbReference>
<comment type="caution">
    <text evidence="2">The sequence shown here is derived from an EMBL/GenBank/DDBJ whole genome shotgun (WGS) entry which is preliminary data.</text>
</comment>
<evidence type="ECO:0000259" key="1">
    <source>
        <dbReference type="Pfam" id="PF01850"/>
    </source>
</evidence>
<evidence type="ECO:0000313" key="2">
    <source>
        <dbReference type="EMBL" id="MEA5257610.1"/>
    </source>
</evidence>
<keyword evidence="3" id="KW-1185">Reference proteome</keyword>
<gene>
    <name evidence="2" type="ORF">VB264_07435</name>
</gene>
<dbReference type="InterPro" id="IPR002716">
    <property type="entry name" value="PIN_dom"/>
</dbReference>
<sequence>MKVFKTKVIIDTNILFNDFLHRYAQFGLSTSKKELNNRRDCNNAITIIRNRRYIKTIIADFALMKVISLMDKTKVPKSIQVAEIEYLQKNHTIVPLNGTLITKAVNEIKKNQEVKDIEDAMQYTLASTHNCSHLLTLNTRDFTPFDIKVIKPDKARLIY</sequence>
<dbReference type="Pfam" id="PF01850">
    <property type="entry name" value="PIN"/>
    <property type="match status" value="1"/>
</dbReference>
<reference evidence="2 3" key="1">
    <citation type="submission" date="2023-12" db="EMBL/GenBank/DDBJ databases">
        <title>Novel species of the genus Arcicella isolated from rivers.</title>
        <authorList>
            <person name="Lu H."/>
        </authorList>
    </citation>
    <scope>NUCLEOTIDE SEQUENCE [LARGE SCALE GENOMIC DNA]</scope>
    <source>
        <strain evidence="2 3">LMG 21963</strain>
    </source>
</reference>
<dbReference type="Proteomes" id="UP001304671">
    <property type="component" value="Unassembled WGS sequence"/>
</dbReference>
<name>A0ABU5QKM3_9BACT</name>
<protein>
    <submittedName>
        <fullName evidence="2">PIN domain-containing protein</fullName>
    </submittedName>
</protein>
<feature type="domain" description="PIN" evidence="1">
    <location>
        <begin position="9"/>
        <end position="140"/>
    </location>
</feature>
<dbReference type="InterPro" id="IPR029060">
    <property type="entry name" value="PIN-like_dom_sf"/>
</dbReference>
<proteinExistence type="predicted"/>
<dbReference type="SUPFAM" id="SSF88723">
    <property type="entry name" value="PIN domain-like"/>
    <property type="match status" value="1"/>
</dbReference>
<accession>A0ABU5QKM3</accession>
<organism evidence="2 3">
    <name type="scientific">Arcicella aquatica</name>
    <dbReference type="NCBI Taxonomy" id="217141"/>
    <lineage>
        <taxon>Bacteria</taxon>
        <taxon>Pseudomonadati</taxon>
        <taxon>Bacteroidota</taxon>
        <taxon>Cytophagia</taxon>
        <taxon>Cytophagales</taxon>
        <taxon>Flectobacillaceae</taxon>
        <taxon>Arcicella</taxon>
    </lineage>
</organism>
<dbReference type="EMBL" id="JAYFUL010000008">
    <property type="protein sequence ID" value="MEA5257610.1"/>
    <property type="molecule type" value="Genomic_DNA"/>
</dbReference>
<evidence type="ECO:0000313" key="3">
    <source>
        <dbReference type="Proteomes" id="UP001304671"/>
    </source>
</evidence>